<keyword evidence="1" id="KW-0732">Signal</keyword>
<sequence>MRRFIMIGLCLCLLCLSTACTQQPPVASNLPEGMSQELYDTITQELALSQLNSTLSTEEMITALGEAGCFAADSNARIPMTNGDKLDIQEPFHFYQVNEDGTLLCFAYQDGMLYNTYIDLSKEDPIAGFTISEGRSLQLTSHGYLVFESYFEGSAAAHEINSYYDYRVAPFDESLHSYDLTYIYPVGYECHNLFSSSWNASSLASLDYLTFYDEFYEMKYQTRFIISDDLQSDKARLSYDIPAADFESVIQTYLDVSQATLRQLDAYDPSDQTYLYCPSSCIKSHYATPILTGEVQAVEKPNEHTLILTIDALGNEFGYDYAFTHRLTIALEDDGGFHYVSNEVIDSPNNQFPPY</sequence>
<dbReference type="EMBL" id="DVMJ01000089">
    <property type="protein sequence ID" value="HIU14412.1"/>
    <property type="molecule type" value="Genomic_DNA"/>
</dbReference>
<dbReference type="Proteomes" id="UP000824175">
    <property type="component" value="Unassembled WGS sequence"/>
</dbReference>
<feature type="chain" id="PRO_5038548888" description="Lipoprotein" evidence="1">
    <location>
        <begin position="22"/>
        <end position="355"/>
    </location>
</feature>
<dbReference type="AlphaFoldDB" id="A0A9D1L1W2"/>
<organism evidence="2 3">
    <name type="scientific">Candidatus Fimiplasma intestinipullorum</name>
    <dbReference type="NCBI Taxonomy" id="2840825"/>
    <lineage>
        <taxon>Bacteria</taxon>
        <taxon>Bacillati</taxon>
        <taxon>Bacillota</taxon>
        <taxon>Clostridia</taxon>
        <taxon>Eubacteriales</taxon>
        <taxon>Candidatus Fimiplasma</taxon>
    </lineage>
</organism>
<name>A0A9D1L1W2_9FIRM</name>
<evidence type="ECO:0008006" key="4">
    <source>
        <dbReference type="Google" id="ProtNLM"/>
    </source>
</evidence>
<gene>
    <name evidence="2" type="ORF">IAD15_10150</name>
</gene>
<protein>
    <recommendedName>
        <fullName evidence="4">Lipoprotein</fullName>
    </recommendedName>
</protein>
<evidence type="ECO:0000313" key="2">
    <source>
        <dbReference type="EMBL" id="HIU14412.1"/>
    </source>
</evidence>
<reference evidence="2" key="1">
    <citation type="submission" date="2020-10" db="EMBL/GenBank/DDBJ databases">
        <authorList>
            <person name="Gilroy R."/>
        </authorList>
    </citation>
    <scope>NUCLEOTIDE SEQUENCE</scope>
    <source>
        <strain evidence="2">CHK195-11698</strain>
    </source>
</reference>
<dbReference type="Pfam" id="PF19546">
    <property type="entry name" value="DUF6070"/>
    <property type="match status" value="1"/>
</dbReference>
<feature type="signal peptide" evidence="1">
    <location>
        <begin position="1"/>
        <end position="21"/>
    </location>
</feature>
<evidence type="ECO:0000256" key="1">
    <source>
        <dbReference type="SAM" id="SignalP"/>
    </source>
</evidence>
<evidence type="ECO:0000313" key="3">
    <source>
        <dbReference type="Proteomes" id="UP000824175"/>
    </source>
</evidence>
<dbReference type="PROSITE" id="PS51257">
    <property type="entry name" value="PROKAR_LIPOPROTEIN"/>
    <property type="match status" value="1"/>
</dbReference>
<reference evidence="2" key="2">
    <citation type="journal article" date="2021" name="PeerJ">
        <title>Extensive microbial diversity within the chicken gut microbiome revealed by metagenomics and culture.</title>
        <authorList>
            <person name="Gilroy R."/>
            <person name="Ravi A."/>
            <person name="Getino M."/>
            <person name="Pursley I."/>
            <person name="Horton D.L."/>
            <person name="Alikhan N.F."/>
            <person name="Baker D."/>
            <person name="Gharbi K."/>
            <person name="Hall N."/>
            <person name="Watson M."/>
            <person name="Adriaenssens E.M."/>
            <person name="Foster-Nyarko E."/>
            <person name="Jarju S."/>
            <person name="Secka A."/>
            <person name="Antonio M."/>
            <person name="Oren A."/>
            <person name="Chaudhuri R.R."/>
            <person name="La Ragione R."/>
            <person name="Hildebrand F."/>
            <person name="Pallen M.J."/>
        </authorList>
    </citation>
    <scope>NUCLEOTIDE SEQUENCE</scope>
    <source>
        <strain evidence="2">CHK195-11698</strain>
    </source>
</reference>
<dbReference type="InterPro" id="IPR045714">
    <property type="entry name" value="DUF6070"/>
</dbReference>
<accession>A0A9D1L1W2</accession>
<proteinExistence type="predicted"/>
<comment type="caution">
    <text evidence="2">The sequence shown here is derived from an EMBL/GenBank/DDBJ whole genome shotgun (WGS) entry which is preliminary data.</text>
</comment>